<dbReference type="AlphaFoldDB" id="A0A6N3GHJ4"/>
<gene>
    <name evidence="1" type="ORF">CBLFYP62_03118</name>
</gene>
<protein>
    <submittedName>
        <fullName evidence="1">Uncharacterized protein</fullName>
    </submittedName>
</protein>
<sequence length="37" mass="4491">MVNSKIKNTKSNIYLTFGKIYYNINLKEVKKWEKILQ</sequence>
<reference evidence="1" key="1">
    <citation type="submission" date="2019-11" db="EMBL/GenBank/DDBJ databases">
        <authorList>
            <person name="Feng L."/>
        </authorList>
    </citation>
    <scope>NUCLEOTIDE SEQUENCE</scope>
    <source>
        <strain evidence="1">CButyricumLFYP62</strain>
    </source>
</reference>
<name>A0A6N3GHJ4_CLOBU</name>
<accession>A0A6N3GHJ4</accession>
<proteinExistence type="predicted"/>
<dbReference type="EMBL" id="CACRTU010000028">
    <property type="protein sequence ID" value="VYU63725.1"/>
    <property type="molecule type" value="Genomic_DNA"/>
</dbReference>
<organism evidence="1">
    <name type="scientific">Clostridium butyricum</name>
    <dbReference type="NCBI Taxonomy" id="1492"/>
    <lineage>
        <taxon>Bacteria</taxon>
        <taxon>Bacillati</taxon>
        <taxon>Bacillota</taxon>
        <taxon>Clostridia</taxon>
        <taxon>Eubacteriales</taxon>
        <taxon>Clostridiaceae</taxon>
        <taxon>Clostridium</taxon>
    </lineage>
</organism>
<evidence type="ECO:0000313" key="1">
    <source>
        <dbReference type="EMBL" id="VYU63725.1"/>
    </source>
</evidence>